<sequence>MFLVDWAVKMRIRPPEFETSICDEKYHVSLADKGVSVLVVDRIDDIYRSLPRRADVIVTTVGARHKCQQDQDSRNIAAHRQPDAAARCGATNSAIARAGRALAAGLSRERRPELARLSRIVADASRAWSRLRSGGLAQTVARLVERRCALAGRIVAPLLARWLRDVTCDDERTSPAGGWTLADRCMPCEAHVGAYMRRLVAAARAHFAPRVISLVAAPPAGRRSGEFPGCRDGWSEFF</sequence>
<protein>
    <submittedName>
        <fullName evidence="1">Uncharacterized protein</fullName>
    </submittedName>
</protein>
<accession>A0A2Z7AYU1</accession>
<gene>
    <name evidence="1" type="ORF">F511_34439</name>
</gene>
<keyword evidence="2" id="KW-1185">Reference proteome</keyword>
<dbReference type="AlphaFoldDB" id="A0A2Z7AYU1"/>
<reference evidence="1 2" key="1">
    <citation type="journal article" date="2015" name="Proc. Natl. Acad. Sci. U.S.A.">
        <title>The resurrection genome of Boea hygrometrica: A blueprint for survival of dehydration.</title>
        <authorList>
            <person name="Xiao L."/>
            <person name="Yang G."/>
            <person name="Zhang L."/>
            <person name="Yang X."/>
            <person name="Zhao S."/>
            <person name="Ji Z."/>
            <person name="Zhou Q."/>
            <person name="Hu M."/>
            <person name="Wang Y."/>
            <person name="Chen M."/>
            <person name="Xu Y."/>
            <person name="Jin H."/>
            <person name="Xiao X."/>
            <person name="Hu G."/>
            <person name="Bao F."/>
            <person name="Hu Y."/>
            <person name="Wan P."/>
            <person name="Li L."/>
            <person name="Deng X."/>
            <person name="Kuang T."/>
            <person name="Xiang C."/>
            <person name="Zhu J.K."/>
            <person name="Oliver M.J."/>
            <person name="He Y."/>
        </authorList>
    </citation>
    <scope>NUCLEOTIDE SEQUENCE [LARGE SCALE GENOMIC DNA]</scope>
    <source>
        <strain evidence="2">cv. XS01</strain>
    </source>
</reference>
<evidence type="ECO:0000313" key="1">
    <source>
        <dbReference type="EMBL" id="KZV26568.1"/>
    </source>
</evidence>
<name>A0A2Z7AYU1_9LAMI</name>
<dbReference type="Proteomes" id="UP000250235">
    <property type="component" value="Unassembled WGS sequence"/>
</dbReference>
<dbReference type="EMBL" id="KV011198">
    <property type="protein sequence ID" value="KZV26568.1"/>
    <property type="molecule type" value="Genomic_DNA"/>
</dbReference>
<organism evidence="1 2">
    <name type="scientific">Dorcoceras hygrometricum</name>
    <dbReference type="NCBI Taxonomy" id="472368"/>
    <lineage>
        <taxon>Eukaryota</taxon>
        <taxon>Viridiplantae</taxon>
        <taxon>Streptophyta</taxon>
        <taxon>Embryophyta</taxon>
        <taxon>Tracheophyta</taxon>
        <taxon>Spermatophyta</taxon>
        <taxon>Magnoliopsida</taxon>
        <taxon>eudicotyledons</taxon>
        <taxon>Gunneridae</taxon>
        <taxon>Pentapetalae</taxon>
        <taxon>asterids</taxon>
        <taxon>lamiids</taxon>
        <taxon>Lamiales</taxon>
        <taxon>Gesneriaceae</taxon>
        <taxon>Didymocarpoideae</taxon>
        <taxon>Trichosporeae</taxon>
        <taxon>Loxocarpinae</taxon>
        <taxon>Dorcoceras</taxon>
    </lineage>
</organism>
<proteinExistence type="predicted"/>
<evidence type="ECO:0000313" key="2">
    <source>
        <dbReference type="Proteomes" id="UP000250235"/>
    </source>
</evidence>